<evidence type="ECO:0000313" key="2">
    <source>
        <dbReference type="EMBL" id="MFC5136512.1"/>
    </source>
</evidence>
<dbReference type="EMBL" id="JBHSKV010000024">
    <property type="protein sequence ID" value="MFC5136512.1"/>
    <property type="molecule type" value="Genomic_DNA"/>
</dbReference>
<feature type="transmembrane region" description="Helical" evidence="1">
    <location>
        <begin position="118"/>
        <end position="142"/>
    </location>
</feature>
<dbReference type="InterPro" id="IPR007352">
    <property type="entry name" value="DUF420"/>
</dbReference>
<keyword evidence="1" id="KW-1133">Transmembrane helix</keyword>
<dbReference type="Pfam" id="PF04238">
    <property type="entry name" value="DUF420"/>
    <property type="match status" value="1"/>
</dbReference>
<name>A0ABD5QWJ7_9EURY</name>
<keyword evidence="3" id="KW-1185">Reference proteome</keyword>
<proteinExistence type="predicted"/>
<organism evidence="2 3">
    <name type="scientific">Halorubrum glutamatedens</name>
    <dbReference type="NCBI Taxonomy" id="2707018"/>
    <lineage>
        <taxon>Archaea</taxon>
        <taxon>Methanobacteriati</taxon>
        <taxon>Methanobacteriota</taxon>
        <taxon>Stenosarchaea group</taxon>
        <taxon>Halobacteria</taxon>
        <taxon>Halobacteriales</taxon>
        <taxon>Haloferacaceae</taxon>
        <taxon>Halorubrum</taxon>
    </lineage>
</organism>
<feature type="transmembrane region" description="Helical" evidence="1">
    <location>
        <begin position="162"/>
        <end position="185"/>
    </location>
</feature>
<sequence>MREWARENVPSLTAVASVVSLALVFGAVGGVVPSSLLPRASDATLAAIPHLNAAISATAIATILLGWRAIARGNVRRHRAFMLASFALFAAFLAGYLYRLVLVGTTEFPGPEAVYTYLYLPFLAIHILFAIVCIPFVFYALILAATRPYEELYHTRHAQVGFVGAVLWLVSFAMGIGVYLLLYHFF</sequence>
<dbReference type="PANTHER" id="PTHR37692:SF1">
    <property type="entry name" value="DUF420 DOMAIN-CONTAINING PROTEIN"/>
    <property type="match status" value="1"/>
</dbReference>
<dbReference type="AlphaFoldDB" id="A0ABD5QWJ7"/>
<feature type="transmembrane region" description="Helical" evidence="1">
    <location>
        <begin position="44"/>
        <end position="67"/>
    </location>
</feature>
<gene>
    <name evidence="2" type="ORF">ACFPJA_17545</name>
</gene>
<evidence type="ECO:0000256" key="1">
    <source>
        <dbReference type="SAM" id="Phobius"/>
    </source>
</evidence>
<accession>A0ABD5QWJ7</accession>
<dbReference type="RefSeq" id="WP_122104835.1">
    <property type="nucleotide sequence ID" value="NZ_JBHSKV010000024.1"/>
</dbReference>
<protein>
    <submittedName>
        <fullName evidence="2">DUF420 domain-containing protein</fullName>
    </submittedName>
</protein>
<comment type="caution">
    <text evidence="2">The sequence shown here is derived from an EMBL/GenBank/DDBJ whole genome shotgun (WGS) entry which is preliminary data.</text>
</comment>
<keyword evidence="1" id="KW-0812">Transmembrane</keyword>
<dbReference type="PANTHER" id="PTHR37692">
    <property type="entry name" value="HYPOTHETICAL MEMBRANE SPANNING PROTEIN"/>
    <property type="match status" value="1"/>
</dbReference>
<feature type="transmembrane region" description="Helical" evidence="1">
    <location>
        <begin position="79"/>
        <end position="98"/>
    </location>
</feature>
<keyword evidence="1" id="KW-0472">Membrane</keyword>
<feature type="transmembrane region" description="Helical" evidence="1">
    <location>
        <begin position="12"/>
        <end position="32"/>
    </location>
</feature>
<reference evidence="2 3" key="1">
    <citation type="journal article" date="2019" name="Int. J. Syst. Evol. Microbiol.">
        <title>The Global Catalogue of Microorganisms (GCM) 10K type strain sequencing project: providing services to taxonomists for standard genome sequencing and annotation.</title>
        <authorList>
            <consortium name="The Broad Institute Genomics Platform"/>
            <consortium name="The Broad Institute Genome Sequencing Center for Infectious Disease"/>
            <person name="Wu L."/>
            <person name="Ma J."/>
        </authorList>
    </citation>
    <scope>NUCLEOTIDE SEQUENCE [LARGE SCALE GENOMIC DNA]</scope>
    <source>
        <strain evidence="2 3">CGMCC 1.16026</strain>
    </source>
</reference>
<evidence type="ECO:0000313" key="3">
    <source>
        <dbReference type="Proteomes" id="UP001596145"/>
    </source>
</evidence>
<dbReference type="Proteomes" id="UP001596145">
    <property type="component" value="Unassembled WGS sequence"/>
</dbReference>